<comment type="function">
    <text evidence="1">Part of the ABC transporter complex GsiABCD involved in glutathione import. Binds glutathione.</text>
</comment>
<dbReference type="PROSITE" id="PS51257">
    <property type="entry name" value="PROKAR_LIPOPROTEIN"/>
    <property type="match status" value="1"/>
</dbReference>
<dbReference type="InterPro" id="IPR039424">
    <property type="entry name" value="SBP_5"/>
</dbReference>
<dbReference type="AlphaFoldDB" id="A0A8J2VJV6"/>
<dbReference type="PIRSF" id="PIRSF002741">
    <property type="entry name" value="MppA"/>
    <property type="match status" value="1"/>
</dbReference>
<dbReference type="PANTHER" id="PTHR30290">
    <property type="entry name" value="PERIPLASMIC BINDING COMPONENT OF ABC TRANSPORTER"/>
    <property type="match status" value="1"/>
</dbReference>
<organism evidence="11 12">
    <name type="scientific">Pullulanibacillus camelliae</name>
    <dbReference type="NCBI Taxonomy" id="1707096"/>
    <lineage>
        <taxon>Bacteria</taxon>
        <taxon>Bacillati</taxon>
        <taxon>Bacillota</taxon>
        <taxon>Bacilli</taxon>
        <taxon>Bacillales</taxon>
        <taxon>Sporolactobacillaceae</taxon>
        <taxon>Pullulanibacillus</taxon>
    </lineage>
</organism>
<comment type="similarity">
    <text evidence="4">Belongs to the bacterial solute-binding protein 5 family.</text>
</comment>
<evidence type="ECO:0000256" key="5">
    <source>
        <dbReference type="ARBA" id="ARBA00017393"/>
    </source>
</evidence>
<comment type="subcellular location">
    <subcellularLocation>
        <location evidence="2">Cell membrane</location>
        <topology evidence="2">Lipid-anchor</topology>
    </subcellularLocation>
    <subcellularLocation>
        <location evidence="3">Periplasm</location>
    </subcellularLocation>
</comment>
<dbReference type="GO" id="GO:1904680">
    <property type="term" value="F:peptide transmembrane transporter activity"/>
    <property type="evidence" value="ECO:0007669"/>
    <property type="project" value="TreeGrafter"/>
</dbReference>
<evidence type="ECO:0000256" key="2">
    <source>
        <dbReference type="ARBA" id="ARBA00004193"/>
    </source>
</evidence>
<dbReference type="Gene3D" id="3.40.190.10">
    <property type="entry name" value="Periplasmic binding protein-like II"/>
    <property type="match status" value="1"/>
</dbReference>
<feature type="chain" id="PRO_5039085395" description="Glutathione-binding protein GsiB" evidence="9">
    <location>
        <begin position="23"/>
        <end position="525"/>
    </location>
</feature>
<evidence type="ECO:0000256" key="9">
    <source>
        <dbReference type="SAM" id="SignalP"/>
    </source>
</evidence>
<dbReference type="RefSeq" id="WP_188688002.1">
    <property type="nucleotide sequence ID" value="NZ_BMIR01000001.1"/>
</dbReference>
<dbReference type="Proteomes" id="UP000628775">
    <property type="component" value="Unassembled WGS sequence"/>
</dbReference>
<evidence type="ECO:0000256" key="3">
    <source>
        <dbReference type="ARBA" id="ARBA00004418"/>
    </source>
</evidence>
<dbReference type="Gene3D" id="3.10.105.10">
    <property type="entry name" value="Dipeptide-binding Protein, Domain 3"/>
    <property type="match status" value="1"/>
</dbReference>
<dbReference type="Pfam" id="PF00496">
    <property type="entry name" value="SBP_bac_5"/>
    <property type="match status" value="1"/>
</dbReference>
<evidence type="ECO:0000256" key="4">
    <source>
        <dbReference type="ARBA" id="ARBA00005695"/>
    </source>
</evidence>
<evidence type="ECO:0000256" key="8">
    <source>
        <dbReference type="ARBA" id="ARBA00022764"/>
    </source>
</evidence>
<evidence type="ECO:0000313" key="11">
    <source>
        <dbReference type="EMBL" id="GGE27440.1"/>
    </source>
</evidence>
<feature type="signal peptide" evidence="9">
    <location>
        <begin position="1"/>
        <end position="22"/>
    </location>
</feature>
<dbReference type="GO" id="GO:0030288">
    <property type="term" value="C:outer membrane-bounded periplasmic space"/>
    <property type="evidence" value="ECO:0007669"/>
    <property type="project" value="TreeGrafter"/>
</dbReference>
<sequence length="525" mass="58325">MIRSKKIMGAFLIVLLALVLTACSTTRSSSDSGGAASSDKKDKDINIAVNQDFTTLDPHNVSDTLSISATHAIYEGLVGFDKDMKIQPVLATDYKISDDGLTYTFHLRKNVKFQDGSSFNAEAVKANFDRIQSSKDALIASHYLQYLKSVKIVDDHTIQLILNQPFSAMLNKLTMVEMISPKALKDQGDKIGMHPVGTGPFEFVKWNQGESLILKKNPNYWDKGYPKVDQITYKSVPENGSRVDMLKTGEADFIYPLPEQSVQALKTQNDITVDQTTSNIVRYVTLNTNKKPFNDKKVRQAMNYALDKNAYIKVVKSGFGSELDSTMAPSTQFYSKQKVYNYDLSKAKELMKEAGYAKGFTAEIWGDTDSATMKGMQFIQQQMARINIKLKIKAMEQGTLSDAINTPKSPDDAKVQMWYVSWSPSSGDADGATRGLFSSAAFPPNGSNTAYYKNGEVDKLIDKANQTTDVEKQKSMYATIQKDIYNDAPWLFLGVDTNLSAHVNKLKGVYVLPDGSIQVKEAELQ</sequence>
<dbReference type="GO" id="GO:0042938">
    <property type="term" value="P:dipeptide transport"/>
    <property type="evidence" value="ECO:0007669"/>
    <property type="project" value="TreeGrafter"/>
</dbReference>
<dbReference type="SUPFAM" id="SSF53850">
    <property type="entry name" value="Periplasmic binding protein-like II"/>
    <property type="match status" value="1"/>
</dbReference>
<name>A0A8J2VJV6_9BACL</name>
<keyword evidence="8" id="KW-0574">Periplasm</keyword>
<dbReference type="InterPro" id="IPR000914">
    <property type="entry name" value="SBP_5_dom"/>
</dbReference>
<dbReference type="InterPro" id="IPR030678">
    <property type="entry name" value="Peptide/Ni-bd"/>
</dbReference>
<evidence type="ECO:0000256" key="7">
    <source>
        <dbReference type="ARBA" id="ARBA00022729"/>
    </source>
</evidence>
<evidence type="ECO:0000256" key="1">
    <source>
        <dbReference type="ARBA" id="ARBA00003489"/>
    </source>
</evidence>
<accession>A0A8J2VJV6</accession>
<evidence type="ECO:0000256" key="6">
    <source>
        <dbReference type="ARBA" id="ARBA00022448"/>
    </source>
</evidence>
<evidence type="ECO:0000313" key="12">
    <source>
        <dbReference type="Proteomes" id="UP000628775"/>
    </source>
</evidence>
<reference evidence="11" key="2">
    <citation type="submission" date="2020-09" db="EMBL/GenBank/DDBJ databases">
        <authorList>
            <person name="Sun Q."/>
            <person name="Zhou Y."/>
        </authorList>
    </citation>
    <scope>NUCLEOTIDE SEQUENCE</scope>
    <source>
        <strain evidence="11">CGMCC 1.15371</strain>
    </source>
</reference>
<dbReference type="CDD" id="cd08499">
    <property type="entry name" value="PBP2_Ylib_like"/>
    <property type="match status" value="1"/>
</dbReference>
<dbReference type="Gene3D" id="3.90.76.10">
    <property type="entry name" value="Dipeptide-binding Protein, Domain 1"/>
    <property type="match status" value="1"/>
</dbReference>
<gene>
    <name evidence="11" type="ORF">GCM10011391_02280</name>
</gene>
<keyword evidence="7 9" id="KW-0732">Signal</keyword>
<dbReference type="InterPro" id="IPR023765">
    <property type="entry name" value="SBP_5_CS"/>
</dbReference>
<dbReference type="EMBL" id="BMIR01000001">
    <property type="protein sequence ID" value="GGE27440.1"/>
    <property type="molecule type" value="Genomic_DNA"/>
</dbReference>
<keyword evidence="6" id="KW-0813">Transport</keyword>
<dbReference type="PANTHER" id="PTHR30290:SF32">
    <property type="entry name" value="GLUTATHIONE-BINDING PROTEIN GSIB"/>
    <property type="match status" value="1"/>
</dbReference>
<feature type="domain" description="Solute-binding protein family 5" evidence="10">
    <location>
        <begin position="85"/>
        <end position="440"/>
    </location>
</feature>
<comment type="caution">
    <text evidence="11">The sequence shown here is derived from an EMBL/GenBank/DDBJ whole genome shotgun (WGS) entry which is preliminary data.</text>
</comment>
<keyword evidence="12" id="KW-1185">Reference proteome</keyword>
<dbReference type="GO" id="GO:0043190">
    <property type="term" value="C:ATP-binding cassette (ABC) transporter complex"/>
    <property type="evidence" value="ECO:0007669"/>
    <property type="project" value="InterPro"/>
</dbReference>
<protein>
    <recommendedName>
        <fullName evidence="5">Glutathione-binding protein GsiB</fullName>
    </recommendedName>
</protein>
<evidence type="ECO:0000259" key="10">
    <source>
        <dbReference type="Pfam" id="PF00496"/>
    </source>
</evidence>
<reference evidence="11" key="1">
    <citation type="journal article" date="2014" name="Int. J. Syst. Evol. Microbiol.">
        <title>Complete genome sequence of Corynebacterium casei LMG S-19264T (=DSM 44701T), isolated from a smear-ripened cheese.</title>
        <authorList>
            <consortium name="US DOE Joint Genome Institute (JGI-PGF)"/>
            <person name="Walter F."/>
            <person name="Albersmeier A."/>
            <person name="Kalinowski J."/>
            <person name="Ruckert C."/>
        </authorList>
    </citation>
    <scope>NUCLEOTIDE SEQUENCE</scope>
    <source>
        <strain evidence="11">CGMCC 1.15371</strain>
    </source>
</reference>
<proteinExistence type="inferred from homology"/>
<dbReference type="PROSITE" id="PS01040">
    <property type="entry name" value="SBP_BACTERIAL_5"/>
    <property type="match status" value="1"/>
</dbReference>